<dbReference type="PANTHER" id="PTHR46033:SF8">
    <property type="entry name" value="PROTEIN MAINTENANCE OF MERISTEMS-LIKE"/>
    <property type="match status" value="1"/>
</dbReference>
<name>A0A7J9JVH7_9ROSI</name>
<dbReference type="PANTHER" id="PTHR46033">
    <property type="entry name" value="PROTEIN MAIN-LIKE 2"/>
    <property type="match status" value="1"/>
</dbReference>
<evidence type="ECO:0000313" key="3">
    <source>
        <dbReference type="Proteomes" id="UP000593575"/>
    </source>
</evidence>
<accession>A0A7J9JVH7</accession>
<dbReference type="AlphaFoldDB" id="A0A7J9JVH7"/>
<dbReference type="Proteomes" id="UP000593575">
    <property type="component" value="Unassembled WGS sequence"/>
</dbReference>
<dbReference type="EMBL" id="JABFAE010000009">
    <property type="protein sequence ID" value="MBA0838197.1"/>
    <property type="molecule type" value="Genomic_DNA"/>
</dbReference>
<dbReference type="InterPro" id="IPR044824">
    <property type="entry name" value="MAIN-like"/>
</dbReference>
<dbReference type="Pfam" id="PF10536">
    <property type="entry name" value="PMD"/>
    <property type="match status" value="1"/>
</dbReference>
<dbReference type="GO" id="GO:0010073">
    <property type="term" value="P:meristem maintenance"/>
    <property type="evidence" value="ECO:0007669"/>
    <property type="project" value="InterPro"/>
</dbReference>
<proteinExistence type="predicted"/>
<feature type="domain" description="Aminotransferase-like plant mobile" evidence="1">
    <location>
        <begin position="27"/>
        <end position="253"/>
    </location>
</feature>
<keyword evidence="3" id="KW-1185">Reference proteome</keyword>
<evidence type="ECO:0000259" key="1">
    <source>
        <dbReference type="Pfam" id="PF10536"/>
    </source>
</evidence>
<comment type="caution">
    <text evidence="2">The sequence shown here is derived from an EMBL/GenBank/DDBJ whole genome shotgun (WGS) entry which is preliminary data.</text>
</comment>
<evidence type="ECO:0000313" key="2">
    <source>
        <dbReference type="EMBL" id="MBA0838197.1"/>
    </source>
</evidence>
<protein>
    <recommendedName>
        <fullName evidence="1">Aminotransferase-like plant mobile domain-containing protein</fullName>
    </recommendedName>
</protein>
<reference evidence="2 3" key="1">
    <citation type="journal article" date="2019" name="Genome Biol. Evol.">
        <title>Insights into the evolution of the New World diploid cottons (Gossypium, subgenus Houzingenia) based on genome sequencing.</title>
        <authorList>
            <person name="Grover C.E."/>
            <person name="Arick M.A. 2nd"/>
            <person name="Thrash A."/>
            <person name="Conover J.L."/>
            <person name="Sanders W.S."/>
            <person name="Peterson D.G."/>
            <person name="Frelichowski J.E."/>
            <person name="Scheffler J.A."/>
            <person name="Scheffler B.E."/>
            <person name="Wendel J.F."/>
        </authorList>
    </citation>
    <scope>NUCLEOTIDE SEQUENCE [LARGE SCALE GENOMIC DNA]</scope>
    <source>
        <strain evidence="2">6</strain>
        <tissue evidence="2">Leaf</tissue>
    </source>
</reference>
<organism evidence="2 3">
    <name type="scientific">Gossypium armourianum</name>
    <dbReference type="NCBI Taxonomy" id="34283"/>
    <lineage>
        <taxon>Eukaryota</taxon>
        <taxon>Viridiplantae</taxon>
        <taxon>Streptophyta</taxon>
        <taxon>Embryophyta</taxon>
        <taxon>Tracheophyta</taxon>
        <taxon>Spermatophyta</taxon>
        <taxon>Magnoliopsida</taxon>
        <taxon>eudicotyledons</taxon>
        <taxon>Gunneridae</taxon>
        <taxon>Pentapetalae</taxon>
        <taxon>rosids</taxon>
        <taxon>malvids</taxon>
        <taxon>Malvales</taxon>
        <taxon>Malvaceae</taxon>
        <taxon>Malvoideae</taxon>
        <taxon>Gossypium</taxon>
    </lineage>
</organism>
<sequence>MRRVYHYFGGRAATIEIVGGWVHTHRMIGGYLMSDLSRNLVLRWLLKLVDFRVVGEFSWGSIVLATLYREMCGATPPNKAKIEGCLSLLLSWAQFRFLFLRLRVNHPYTFPLITRWNHSASYVGIPTALEDVWLLLDQWSKAQDPTIRAVIPDKFFQNLNIWHVKGPLVNYATIEMHQTDRVLRQFGFKQPILEAPEVLDDEHKIDLRQTNANGPIFFSEYIEIGENQYDHVPIREPIIVPELACAPNYMPWFRIHRKTYLLLEE</sequence>
<dbReference type="InterPro" id="IPR019557">
    <property type="entry name" value="AminoTfrase-like_pln_mobile"/>
</dbReference>
<gene>
    <name evidence="2" type="ORF">Goarm_010276</name>
</gene>